<dbReference type="SUPFAM" id="SSF55729">
    <property type="entry name" value="Acyl-CoA N-acyltransferases (Nat)"/>
    <property type="match status" value="1"/>
</dbReference>
<gene>
    <name evidence="4" type="ORF">MGWOODY_Smn3586</name>
</gene>
<dbReference type="PROSITE" id="PS51186">
    <property type="entry name" value="GNAT"/>
    <property type="match status" value="1"/>
</dbReference>
<evidence type="ECO:0000259" key="3">
    <source>
        <dbReference type="PROSITE" id="PS51186"/>
    </source>
</evidence>
<evidence type="ECO:0000256" key="2">
    <source>
        <dbReference type="ARBA" id="ARBA00023315"/>
    </source>
</evidence>
<evidence type="ECO:0000256" key="1">
    <source>
        <dbReference type="ARBA" id="ARBA00022679"/>
    </source>
</evidence>
<dbReference type="Gene3D" id="3.40.630.30">
    <property type="match status" value="1"/>
</dbReference>
<dbReference type="PANTHER" id="PTHR43877">
    <property type="entry name" value="AMINOALKYLPHOSPHONATE N-ACETYLTRANSFERASE-RELATED-RELATED"/>
    <property type="match status" value="1"/>
</dbReference>
<proteinExistence type="predicted"/>
<dbReference type="GO" id="GO:0016747">
    <property type="term" value="F:acyltransferase activity, transferring groups other than amino-acyl groups"/>
    <property type="evidence" value="ECO:0007669"/>
    <property type="project" value="InterPro"/>
</dbReference>
<dbReference type="PANTHER" id="PTHR43877:SF1">
    <property type="entry name" value="ACETYLTRANSFERASE"/>
    <property type="match status" value="1"/>
</dbReference>
<dbReference type="CDD" id="cd04301">
    <property type="entry name" value="NAT_SF"/>
    <property type="match status" value="1"/>
</dbReference>
<dbReference type="AlphaFoldDB" id="A0A161KCI9"/>
<reference evidence="4" key="1">
    <citation type="submission" date="2015-10" db="EMBL/GenBank/DDBJ databases">
        <authorList>
            <person name="Gilbert D.G."/>
        </authorList>
    </citation>
    <scope>NUCLEOTIDE SEQUENCE</scope>
</reference>
<name>A0A161KCI9_9ZZZZ</name>
<keyword evidence="1 4" id="KW-0808">Transferase</keyword>
<protein>
    <submittedName>
        <fullName evidence="4">GCN5-related N-acetyltransferase</fullName>
    </submittedName>
</protein>
<feature type="domain" description="N-acetyltransferase" evidence="3">
    <location>
        <begin position="29"/>
        <end position="204"/>
    </location>
</feature>
<dbReference type="EMBL" id="CZQE01000021">
    <property type="protein sequence ID" value="CUS43232.1"/>
    <property type="molecule type" value="Genomic_DNA"/>
</dbReference>
<organism evidence="4">
    <name type="scientific">hydrothermal vent metagenome</name>
    <dbReference type="NCBI Taxonomy" id="652676"/>
    <lineage>
        <taxon>unclassified sequences</taxon>
        <taxon>metagenomes</taxon>
        <taxon>ecological metagenomes</taxon>
    </lineage>
</organism>
<dbReference type="InterPro" id="IPR050832">
    <property type="entry name" value="Bact_Acetyltransf"/>
</dbReference>
<dbReference type="InterPro" id="IPR016181">
    <property type="entry name" value="Acyl_CoA_acyltransferase"/>
</dbReference>
<dbReference type="Pfam" id="PF00583">
    <property type="entry name" value="Acetyltransf_1"/>
    <property type="match status" value="1"/>
</dbReference>
<keyword evidence="2" id="KW-0012">Acyltransferase</keyword>
<dbReference type="InterPro" id="IPR000182">
    <property type="entry name" value="GNAT_dom"/>
</dbReference>
<sequence length="204" mass="21938">MMGVDCCNRSDRFLTKSAPNRDNNAMHPFTSRLAVPTDIPAIRALMARSIEQLQQGFLTPSEIAASRAVMGLDTQLLEDGTYFIVESGEAIAGCGGWSARATLYGGDHSAALRDPKPLDPAQDAARIRAMFTDPDFARRGIGRLILSLCEEAARQAGFHRAEMMATLAGEPLYRACGYAEIERVTAPPTGGIAVPLVRMGKPLS</sequence>
<evidence type="ECO:0000313" key="4">
    <source>
        <dbReference type="EMBL" id="CUS43232.1"/>
    </source>
</evidence>
<accession>A0A161KCI9</accession>